<proteinExistence type="predicted"/>
<reference evidence="3 4" key="1">
    <citation type="submission" date="2017-11" db="EMBL/GenBank/DDBJ databases">
        <title>Genomic Encyclopedia of Archaeal and Bacterial Type Strains, Phase II (KMG-II): From Individual Species to Whole Genera.</title>
        <authorList>
            <person name="Goeker M."/>
        </authorList>
    </citation>
    <scope>NUCLEOTIDE SEQUENCE [LARGE SCALE GENOMIC DNA]</scope>
    <source>
        <strain evidence="3 4">DSM 11115</strain>
    </source>
</reference>
<dbReference type="Gene3D" id="3.40.710.10">
    <property type="entry name" value="DD-peptidase/beta-lactamase superfamily"/>
    <property type="match status" value="1"/>
</dbReference>
<evidence type="ECO:0000313" key="3">
    <source>
        <dbReference type="EMBL" id="PJJ61026.1"/>
    </source>
</evidence>
<dbReference type="Pfam" id="PF00144">
    <property type="entry name" value="Beta-lactamase"/>
    <property type="match status" value="1"/>
</dbReference>
<keyword evidence="4" id="KW-1185">Reference proteome</keyword>
<dbReference type="SUPFAM" id="SSF56601">
    <property type="entry name" value="beta-lactamase/transpeptidase-like"/>
    <property type="match status" value="1"/>
</dbReference>
<dbReference type="RefSeq" id="WP_157807448.1">
    <property type="nucleotide sequence ID" value="NZ_PGFA01000001.1"/>
</dbReference>
<evidence type="ECO:0000259" key="2">
    <source>
        <dbReference type="Pfam" id="PF00144"/>
    </source>
</evidence>
<dbReference type="InterPro" id="IPR012338">
    <property type="entry name" value="Beta-lactam/transpept-like"/>
</dbReference>
<comment type="caution">
    <text evidence="3">The sequence shown here is derived from an EMBL/GenBank/DDBJ whole genome shotgun (WGS) entry which is preliminary data.</text>
</comment>
<protein>
    <submittedName>
        <fullName evidence="3">CubicO group peptidase (Beta-lactamase class C family)</fullName>
    </submittedName>
</protein>
<dbReference type="EMBL" id="PGFA01000001">
    <property type="protein sequence ID" value="PJJ61026.1"/>
    <property type="molecule type" value="Genomic_DNA"/>
</dbReference>
<accession>A0A2M9BSV0</accession>
<feature type="chain" id="PRO_5014863961" evidence="1">
    <location>
        <begin position="26"/>
        <end position="503"/>
    </location>
</feature>
<dbReference type="PANTHER" id="PTHR46825:SF8">
    <property type="entry name" value="BETA-LACTAMASE-RELATED"/>
    <property type="match status" value="1"/>
</dbReference>
<dbReference type="PANTHER" id="PTHR46825">
    <property type="entry name" value="D-ALANYL-D-ALANINE-CARBOXYPEPTIDASE/ENDOPEPTIDASE AMPH"/>
    <property type="match status" value="1"/>
</dbReference>
<evidence type="ECO:0000313" key="4">
    <source>
        <dbReference type="Proteomes" id="UP000228535"/>
    </source>
</evidence>
<name>A0A2M9BSV0_9BACT</name>
<keyword evidence="1" id="KW-0732">Signal</keyword>
<gene>
    <name evidence="3" type="ORF">CLV45_2463</name>
</gene>
<dbReference type="Proteomes" id="UP000228535">
    <property type="component" value="Unassembled WGS sequence"/>
</dbReference>
<dbReference type="AlphaFoldDB" id="A0A2M9BSV0"/>
<feature type="domain" description="Beta-lactamase-related" evidence="2">
    <location>
        <begin position="153"/>
        <end position="480"/>
    </location>
</feature>
<sequence>MLHSYRAAGALLAVLALLNSTGAQAQTPQFTSYAQFNDTLVARFNRGDFKGIEAFGSEALKKLEPAGSMAALLGKQQAKTGRIVSSRGLPGRNTQREFAWQGERQNLRVRLVSSAPGVIDDYFISDFLAQPNARATPLATDNRRRTPLDQAVDRAATLYMQHPDAAGLSIGVYWQGQSYFYNYGEVTKGSGRLPTPATYYDLGSVAKTFVTTLLAQAVVDKKVQLTDDIRKYLPGQYPNLEFEGQPVRLVDLATHTSGLPSTARQYSKEKKARLDKEYADLGVRIAHYNRYTADSLLQDMHAFQLSTKPGVVYRYQNLDVLILQLVLERVYQQPYEQLITQYVQSRFGMKDTKRVLSAPELPRFATGYDETLRAQTHANYTGYWGGATMNSTPADLLTYVRANLAEKEPAVKLAHQPAWGTRIGLGWMLDTDPDGQRRIFHNGHSIGFNTRCVLYPGQQTGIVVLVNEAISQDRVTEMEEYLKQQLAQLPAPGSKPAKAVGRR</sequence>
<organism evidence="3 4">
    <name type="scientific">Hymenobacter chitinivorans DSM 11115</name>
    <dbReference type="NCBI Taxonomy" id="1121954"/>
    <lineage>
        <taxon>Bacteria</taxon>
        <taxon>Pseudomonadati</taxon>
        <taxon>Bacteroidota</taxon>
        <taxon>Cytophagia</taxon>
        <taxon>Cytophagales</taxon>
        <taxon>Hymenobacteraceae</taxon>
        <taxon>Hymenobacter</taxon>
    </lineage>
</organism>
<feature type="signal peptide" evidence="1">
    <location>
        <begin position="1"/>
        <end position="25"/>
    </location>
</feature>
<evidence type="ECO:0000256" key="1">
    <source>
        <dbReference type="SAM" id="SignalP"/>
    </source>
</evidence>
<dbReference type="OrthoDB" id="9793489at2"/>
<dbReference type="InterPro" id="IPR001466">
    <property type="entry name" value="Beta-lactam-related"/>
</dbReference>
<dbReference type="InterPro" id="IPR050491">
    <property type="entry name" value="AmpC-like"/>
</dbReference>